<gene>
    <name evidence="2" type="ORF">N7482_007651</name>
</gene>
<evidence type="ECO:0000313" key="2">
    <source>
        <dbReference type="EMBL" id="KAJ5160647.1"/>
    </source>
</evidence>
<dbReference type="CDD" id="cd00570">
    <property type="entry name" value="GST_N_family"/>
    <property type="match status" value="1"/>
</dbReference>
<dbReference type="PANTHER" id="PTHR43968">
    <property type="match status" value="1"/>
</dbReference>
<dbReference type="PANTHER" id="PTHR43968:SF8">
    <property type="entry name" value="S-TRANSFERASE, PUTATIVE (AFU_ORTHOLOGUE AFUA_2G00590)-RELATED"/>
    <property type="match status" value="1"/>
</dbReference>
<dbReference type="Gene3D" id="3.40.30.10">
    <property type="entry name" value="Glutaredoxin"/>
    <property type="match status" value="1"/>
</dbReference>
<protein>
    <recommendedName>
        <fullName evidence="1">GST N-terminal domain-containing protein</fullName>
    </recommendedName>
</protein>
<name>A0A9W9I036_9EURO</name>
<dbReference type="GeneID" id="81428951"/>
<dbReference type="SFLD" id="SFLDG00358">
    <property type="entry name" value="Main_(cytGST)"/>
    <property type="match status" value="1"/>
</dbReference>
<evidence type="ECO:0000259" key="1">
    <source>
        <dbReference type="PROSITE" id="PS50404"/>
    </source>
</evidence>
<dbReference type="InterPro" id="IPR040079">
    <property type="entry name" value="Glutathione_S-Trfase"/>
</dbReference>
<dbReference type="PROSITE" id="PS50404">
    <property type="entry name" value="GST_NTER"/>
    <property type="match status" value="1"/>
</dbReference>
<dbReference type="Pfam" id="PF13409">
    <property type="entry name" value="GST_N_2"/>
    <property type="match status" value="1"/>
</dbReference>
<keyword evidence="3" id="KW-1185">Reference proteome</keyword>
<reference evidence="2" key="2">
    <citation type="journal article" date="2023" name="IMA Fungus">
        <title>Comparative genomic study of the Penicillium genus elucidates a diverse pangenome and 15 lateral gene transfer events.</title>
        <authorList>
            <person name="Petersen C."/>
            <person name="Sorensen T."/>
            <person name="Nielsen M.R."/>
            <person name="Sondergaard T.E."/>
            <person name="Sorensen J.L."/>
            <person name="Fitzpatrick D.A."/>
            <person name="Frisvad J.C."/>
            <person name="Nielsen K.L."/>
        </authorList>
    </citation>
    <scope>NUCLEOTIDE SEQUENCE</scope>
    <source>
        <strain evidence="2">IBT 26290</strain>
    </source>
</reference>
<dbReference type="AlphaFoldDB" id="A0A9W9I036"/>
<dbReference type="SUPFAM" id="SSF52833">
    <property type="entry name" value="Thioredoxin-like"/>
    <property type="match status" value="1"/>
</dbReference>
<dbReference type="InterPro" id="IPR004045">
    <property type="entry name" value="Glutathione_S-Trfase_N"/>
</dbReference>
<dbReference type="Proteomes" id="UP001149163">
    <property type="component" value="Unassembled WGS sequence"/>
</dbReference>
<reference evidence="2" key="1">
    <citation type="submission" date="2022-11" db="EMBL/GenBank/DDBJ databases">
        <authorList>
            <person name="Petersen C."/>
        </authorList>
    </citation>
    <scope>NUCLEOTIDE SEQUENCE</scope>
    <source>
        <strain evidence="2">IBT 26290</strain>
    </source>
</reference>
<comment type="caution">
    <text evidence="2">The sequence shown here is derived from an EMBL/GenBank/DDBJ whole genome shotgun (WGS) entry which is preliminary data.</text>
</comment>
<dbReference type="InterPro" id="IPR050983">
    <property type="entry name" value="GST_Omega/HSP26"/>
</dbReference>
<dbReference type="OrthoDB" id="202840at2759"/>
<dbReference type="InterPro" id="IPR036249">
    <property type="entry name" value="Thioredoxin-like_sf"/>
</dbReference>
<dbReference type="Gene3D" id="1.20.1050.10">
    <property type="match status" value="1"/>
</dbReference>
<proteinExistence type="predicted"/>
<organism evidence="2 3">
    <name type="scientific">Penicillium canariense</name>
    <dbReference type="NCBI Taxonomy" id="189055"/>
    <lineage>
        <taxon>Eukaryota</taxon>
        <taxon>Fungi</taxon>
        <taxon>Dikarya</taxon>
        <taxon>Ascomycota</taxon>
        <taxon>Pezizomycotina</taxon>
        <taxon>Eurotiomycetes</taxon>
        <taxon>Eurotiomycetidae</taxon>
        <taxon>Eurotiales</taxon>
        <taxon>Aspergillaceae</taxon>
        <taxon>Penicillium</taxon>
    </lineage>
</organism>
<sequence length="165" mass="18027">MAPTITLYTAPPWAHRAQIALRELDMEFETILIDITVPRTLEYLAINPQGLVPALVYDGHVLTESGPITQFFVDSHPSHILESSAEPSGALQRYNIGFFVDTYFGNVQPFFDAAVLSSGEQEITATNKYINAIVKNIEPLLADAAPFLGGSSRLTLAEAYISLVS</sequence>
<dbReference type="EMBL" id="JAPQKN010000004">
    <property type="protein sequence ID" value="KAJ5160647.1"/>
    <property type="molecule type" value="Genomic_DNA"/>
</dbReference>
<dbReference type="RefSeq" id="XP_056542204.1">
    <property type="nucleotide sequence ID" value="XM_056689775.1"/>
</dbReference>
<evidence type="ECO:0000313" key="3">
    <source>
        <dbReference type="Proteomes" id="UP001149163"/>
    </source>
</evidence>
<dbReference type="GO" id="GO:0005737">
    <property type="term" value="C:cytoplasm"/>
    <property type="evidence" value="ECO:0007669"/>
    <property type="project" value="TreeGrafter"/>
</dbReference>
<dbReference type="SFLD" id="SFLDS00019">
    <property type="entry name" value="Glutathione_Transferase_(cytos"/>
    <property type="match status" value="1"/>
</dbReference>
<feature type="domain" description="GST N-terminal" evidence="1">
    <location>
        <begin position="1"/>
        <end position="80"/>
    </location>
</feature>
<accession>A0A9W9I036</accession>